<dbReference type="GO" id="GO:0005685">
    <property type="term" value="C:U1 snRNP"/>
    <property type="evidence" value="ECO:0007669"/>
    <property type="project" value="EnsemblFungi"/>
</dbReference>
<dbReference type="FunFam" id="1.10.10.440:FF:000027">
    <property type="entry name" value="Formin binding protein (FNB3)"/>
    <property type="match status" value="1"/>
</dbReference>
<dbReference type="OMA" id="RDEIFQD"/>
<dbReference type="PROSITE" id="PS50020">
    <property type="entry name" value="WW_DOMAIN_2"/>
    <property type="match status" value="2"/>
</dbReference>
<feature type="compositionally biased region" description="Basic and acidic residues" evidence="6">
    <location>
        <begin position="601"/>
        <end position="625"/>
    </location>
</feature>
<dbReference type="OrthoDB" id="187617at2759"/>
<dbReference type="SMART" id="SM00441">
    <property type="entry name" value="FF"/>
    <property type="match status" value="5"/>
</dbReference>
<feature type="region of interest" description="Disordered" evidence="6">
    <location>
        <begin position="527"/>
        <end position="640"/>
    </location>
</feature>
<evidence type="ECO:0000256" key="2">
    <source>
        <dbReference type="ARBA" id="ARBA00022664"/>
    </source>
</evidence>
<reference evidence="9 10" key="1">
    <citation type="submission" date="2016-04" db="EMBL/GenBank/DDBJ databases">
        <title>Evolutionary innovation and constraint leading to complex multicellularity in the Ascomycota.</title>
        <authorList>
            <person name="Cisse O."/>
            <person name="Nguyen A."/>
            <person name="Hewitt D.A."/>
            <person name="Jedd G."/>
            <person name="Stajich J.E."/>
        </authorList>
    </citation>
    <scope>NUCLEOTIDE SEQUENCE [LARGE SCALE GENOMIC DNA]</scope>
    <source>
        <strain evidence="9 10">DAH-3</strain>
    </source>
</reference>
<dbReference type="SMART" id="SM00456">
    <property type="entry name" value="WW"/>
    <property type="match status" value="2"/>
</dbReference>
<dbReference type="PANTHER" id="PTHR11864">
    <property type="entry name" value="PRE-MRNA-PROCESSING PROTEIN PRP40"/>
    <property type="match status" value="1"/>
</dbReference>
<dbReference type="SUPFAM" id="SSF81698">
    <property type="entry name" value="FF domain"/>
    <property type="match status" value="5"/>
</dbReference>
<feature type="compositionally biased region" description="Basic residues" evidence="6">
    <location>
        <begin position="535"/>
        <end position="548"/>
    </location>
</feature>
<dbReference type="Gene3D" id="2.20.70.10">
    <property type="match status" value="2"/>
</dbReference>
<organism evidence="9 10">
    <name type="scientific">Neolecta irregularis (strain DAH-3)</name>
    <dbReference type="NCBI Taxonomy" id="1198029"/>
    <lineage>
        <taxon>Eukaryota</taxon>
        <taxon>Fungi</taxon>
        <taxon>Dikarya</taxon>
        <taxon>Ascomycota</taxon>
        <taxon>Taphrinomycotina</taxon>
        <taxon>Neolectales</taxon>
        <taxon>Neolectaceae</taxon>
        <taxon>Neolecta</taxon>
    </lineage>
</organism>
<dbReference type="GO" id="GO:0071004">
    <property type="term" value="C:U2-type prespliceosome"/>
    <property type="evidence" value="ECO:0007669"/>
    <property type="project" value="TreeGrafter"/>
</dbReference>
<dbReference type="GO" id="GO:0045292">
    <property type="term" value="P:mRNA cis splicing, via spliceosome"/>
    <property type="evidence" value="ECO:0007669"/>
    <property type="project" value="InterPro"/>
</dbReference>
<dbReference type="FunFam" id="1.10.10.440:FF:000013">
    <property type="entry name" value="pre-mRNA-processing protein 40A isoform X1"/>
    <property type="match status" value="1"/>
</dbReference>
<dbReference type="AlphaFoldDB" id="A0A1U7LRX6"/>
<dbReference type="InterPro" id="IPR001202">
    <property type="entry name" value="WW_dom"/>
</dbReference>
<dbReference type="PROSITE" id="PS51676">
    <property type="entry name" value="FF"/>
    <property type="match status" value="2"/>
</dbReference>
<protein>
    <submittedName>
        <fullName evidence="9">Pre-mRNA-processing protein prp40</fullName>
    </submittedName>
</protein>
<keyword evidence="10" id="KW-1185">Reference proteome</keyword>
<feature type="compositionally biased region" description="Basic and acidic residues" evidence="6">
    <location>
        <begin position="549"/>
        <end position="594"/>
    </location>
</feature>
<dbReference type="Pfam" id="PF00397">
    <property type="entry name" value="WW"/>
    <property type="match status" value="2"/>
</dbReference>
<feature type="domain" description="FF" evidence="8">
    <location>
        <begin position="329"/>
        <end position="391"/>
    </location>
</feature>
<dbReference type="STRING" id="1198029.A0A1U7LRX6"/>
<evidence type="ECO:0000259" key="7">
    <source>
        <dbReference type="PROSITE" id="PS50020"/>
    </source>
</evidence>
<evidence type="ECO:0000256" key="6">
    <source>
        <dbReference type="SAM" id="MobiDB-lite"/>
    </source>
</evidence>
<feature type="domain" description="WW" evidence="7">
    <location>
        <begin position="5"/>
        <end position="38"/>
    </location>
</feature>
<dbReference type="InterPro" id="IPR002713">
    <property type="entry name" value="FF_domain"/>
</dbReference>
<dbReference type="PANTHER" id="PTHR11864:SF0">
    <property type="entry name" value="PRP40 PRE-MRNA PROCESSING FACTOR 40 HOMOLOG A (YEAST)"/>
    <property type="match status" value="1"/>
</dbReference>
<keyword evidence="3" id="KW-0677">Repeat</keyword>
<evidence type="ECO:0000259" key="8">
    <source>
        <dbReference type="PROSITE" id="PS51676"/>
    </source>
</evidence>
<feature type="domain" description="FF" evidence="8">
    <location>
        <begin position="116"/>
        <end position="171"/>
    </location>
</feature>
<dbReference type="Gene3D" id="1.10.10.440">
    <property type="entry name" value="FF domain"/>
    <property type="match status" value="5"/>
</dbReference>
<evidence type="ECO:0000313" key="9">
    <source>
        <dbReference type="EMBL" id="OLL25271.1"/>
    </source>
</evidence>
<dbReference type="Pfam" id="PF25432">
    <property type="entry name" value="FF_PRPF40A"/>
    <property type="match status" value="1"/>
</dbReference>
<dbReference type="GO" id="GO:0003723">
    <property type="term" value="F:RNA binding"/>
    <property type="evidence" value="ECO:0007669"/>
    <property type="project" value="TreeGrafter"/>
</dbReference>
<dbReference type="CDD" id="cd00201">
    <property type="entry name" value="WW"/>
    <property type="match status" value="2"/>
</dbReference>
<evidence type="ECO:0000256" key="3">
    <source>
        <dbReference type="ARBA" id="ARBA00022737"/>
    </source>
</evidence>
<gene>
    <name evidence="9" type="ORF">NEOLI_003922</name>
</gene>
<proteinExistence type="predicted"/>
<dbReference type="Proteomes" id="UP000186594">
    <property type="component" value="Unassembled WGS sequence"/>
</dbReference>
<evidence type="ECO:0000256" key="1">
    <source>
        <dbReference type="ARBA" id="ARBA00004123"/>
    </source>
</evidence>
<feature type="domain" description="WW" evidence="7">
    <location>
        <begin position="55"/>
        <end position="82"/>
    </location>
</feature>
<name>A0A1U7LRX6_NEOID</name>
<evidence type="ECO:0000256" key="4">
    <source>
        <dbReference type="ARBA" id="ARBA00023187"/>
    </source>
</evidence>
<keyword evidence="2" id="KW-0507">mRNA processing</keyword>
<sequence length="640" mass="76679">MAMAESNDSTWQEYKTPEGKSYYYNTVTKETTWDKPPSGNEDDKSLENDLAKLDWKEYKSEEGRAYWHNPKSKQSTWDMPDEVRAVREKHEGFVEKKEDGNKKNGADIVNQTSFDTPEEAEAAFKRMLRKSGVAPDWSWDRTMRHVIKNPLYRVIEDPRQRKKVFEKYCVETKQQDEDREKDRQSKLRYDFKEMLKARENIKGYSRWRTAKELLKDEKAFQAASDQMERQGLFFDYIQDLQKKEQEEERVGRRMAMETLTNYLNSLDLEPYTRWSDMRSMLNNDTRLQKDPQLRILTNFDKLVVFENHIKGLERTFNDNRQREKTEKQRHERKTRDAFLALLQELKARGFIKAGAKWMNIYPLIRNDKRYINMVGQSGSTPLDMFWDLVEEAEQNIRDRKGLILDVLEERKFQIAEKTSFDEFMKIMKSELRTTGIPEDALRAIFDSLRDKVTKRHEDDRKYEDRRIRRKLDALRSAIKHLEPPVAVDDSWEDTRRRLERSEEFLALESDDIRKQAFDKHIRRLKERVEEAGNKSPKRHRSSRHHHSSSRQDDYKKSSSRYESRGDSRGSSYRHRDEGESRRRGRDSVDNESDHSRRKRVRRDDDRDRDHKDIRSTDRRSRDISMTREPGNESSEEGEIH</sequence>
<dbReference type="InterPro" id="IPR039726">
    <property type="entry name" value="Prp40-like"/>
</dbReference>
<dbReference type="InterPro" id="IPR036517">
    <property type="entry name" value="FF_domain_sf"/>
</dbReference>
<dbReference type="EMBL" id="LXFE01000461">
    <property type="protein sequence ID" value="OLL25271.1"/>
    <property type="molecule type" value="Genomic_DNA"/>
</dbReference>
<dbReference type="SUPFAM" id="SSF51045">
    <property type="entry name" value="WW domain"/>
    <property type="match status" value="2"/>
</dbReference>
<accession>A0A1U7LRX6</accession>
<evidence type="ECO:0000256" key="5">
    <source>
        <dbReference type="ARBA" id="ARBA00023242"/>
    </source>
</evidence>
<comment type="subcellular location">
    <subcellularLocation>
        <location evidence="1">Nucleus</location>
    </subcellularLocation>
</comment>
<keyword evidence="5" id="KW-0539">Nucleus</keyword>
<dbReference type="Pfam" id="PF01846">
    <property type="entry name" value="FF"/>
    <property type="match status" value="3"/>
</dbReference>
<dbReference type="InterPro" id="IPR036020">
    <property type="entry name" value="WW_dom_sf"/>
</dbReference>
<keyword evidence="4" id="KW-0508">mRNA splicing</keyword>
<evidence type="ECO:0000313" key="10">
    <source>
        <dbReference type="Proteomes" id="UP000186594"/>
    </source>
</evidence>
<dbReference type="PROSITE" id="PS01159">
    <property type="entry name" value="WW_DOMAIN_1"/>
    <property type="match status" value="2"/>
</dbReference>
<comment type="caution">
    <text evidence="9">The sequence shown here is derived from an EMBL/GenBank/DDBJ whole genome shotgun (WGS) entry which is preliminary data.</text>
</comment>